<name>A0AA95KDW0_9GAMM</name>
<accession>A0AA95KDW0</accession>
<evidence type="ECO:0008006" key="3">
    <source>
        <dbReference type="Google" id="ProtNLM"/>
    </source>
</evidence>
<proteinExistence type="predicted"/>
<dbReference type="AlphaFoldDB" id="A0AA95KDW0"/>
<keyword evidence="1" id="KW-0472">Membrane</keyword>
<evidence type="ECO:0000313" key="2">
    <source>
        <dbReference type="EMBL" id="WGZ89836.1"/>
    </source>
</evidence>
<reference evidence="2" key="2">
    <citation type="submission" date="2023-04" db="EMBL/GenBank/DDBJ databases">
        <authorList>
            <person name="Beletskiy A.V."/>
            <person name="Mardanov A.V."/>
            <person name="Ravin N.V."/>
        </authorList>
    </citation>
    <scope>NUCLEOTIDE SEQUENCE</scope>
    <source>
        <strain evidence="2">GKL-01</strain>
    </source>
</reference>
<sequence length="144" mass="15838">MNVMRLKQLLCYVWVSPITLLFLPLLGVAKLSGGKVTLHTGVIEICDGWLGRKLHHGLPLFGAVNAFTVGHIVVGVSAQHLAASRCHERVHVAQFEKWGCVFPLVYGLGSVYALARGKHAYWDNPYECEARAKAAEYSPVNPTK</sequence>
<keyword evidence="1" id="KW-1133">Transmembrane helix</keyword>
<dbReference type="KEGG" id="tdu:QJT80_10010"/>
<feature type="transmembrane region" description="Helical" evidence="1">
    <location>
        <begin position="98"/>
        <end position="115"/>
    </location>
</feature>
<gene>
    <name evidence="2" type="ORF">QJT80_10010</name>
</gene>
<keyword evidence="1" id="KW-0812">Transmembrane</keyword>
<dbReference type="EMBL" id="CP124755">
    <property type="protein sequence ID" value="WGZ89836.1"/>
    <property type="molecule type" value="Genomic_DNA"/>
</dbReference>
<reference evidence="2" key="1">
    <citation type="journal article" date="2023" name="Int. J. Mol. Sci.">
        <title>Metagenomics Revealed a New Genus 'Candidatus Thiocaldithrix dubininis' gen. nov., sp. nov. and a New Species 'Candidatus Thiothrix putei' sp. nov. in the Family Thiotrichaceae, Some Members of Which Have Traits of Both Na+- and H+-Motive Energetics.</title>
        <authorList>
            <person name="Ravin N.V."/>
            <person name="Muntyan M.S."/>
            <person name="Smolyakov D.D."/>
            <person name="Rudenko T.S."/>
            <person name="Beletsky A.V."/>
            <person name="Mardanov A.V."/>
            <person name="Grabovich M.Y."/>
        </authorList>
    </citation>
    <scope>NUCLEOTIDE SEQUENCE</scope>
    <source>
        <strain evidence="2">GKL-01</strain>
    </source>
</reference>
<feature type="transmembrane region" description="Helical" evidence="1">
    <location>
        <begin position="58"/>
        <end position="78"/>
    </location>
</feature>
<dbReference type="Proteomes" id="UP001300672">
    <property type="component" value="Chromosome"/>
</dbReference>
<evidence type="ECO:0000256" key="1">
    <source>
        <dbReference type="SAM" id="Phobius"/>
    </source>
</evidence>
<protein>
    <recommendedName>
        <fullName evidence="3">Signal peptide prediction</fullName>
    </recommendedName>
</protein>
<feature type="transmembrane region" description="Helical" evidence="1">
    <location>
        <begin position="9"/>
        <end position="29"/>
    </location>
</feature>
<organism evidence="2">
    <name type="scientific">Candidatus Thiocaldithrix dubininis</name>
    <dbReference type="NCBI Taxonomy" id="3080823"/>
    <lineage>
        <taxon>Bacteria</taxon>
        <taxon>Pseudomonadati</taxon>
        <taxon>Pseudomonadota</taxon>
        <taxon>Gammaproteobacteria</taxon>
        <taxon>Thiotrichales</taxon>
        <taxon>Thiotrichaceae</taxon>
        <taxon>Candidatus Thiocaldithrix</taxon>
    </lineage>
</organism>